<feature type="binding site" evidence="11">
    <location>
        <position position="60"/>
    </location>
    <ligand>
        <name>Zn(2+)</name>
        <dbReference type="ChEBI" id="CHEBI:29105"/>
    </ligand>
</feature>
<evidence type="ECO:0000256" key="1">
    <source>
        <dbReference type="ARBA" id="ARBA00004123"/>
    </source>
</evidence>
<dbReference type="Gene3D" id="3.40.1800.20">
    <property type="match status" value="1"/>
</dbReference>
<evidence type="ECO:0000256" key="4">
    <source>
        <dbReference type="ARBA" id="ARBA00022771"/>
    </source>
</evidence>
<dbReference type="SUPFAM" id="SSF57716">
    <property type="entry name" value="Glucocorticoid receptor-like (DNA-binding domain)"/>
    <property type="match status" value="1"/>
</dbReference>
<feature type="domain" description="ZAD" evidence="13">
    <location>
        <begin position="11"/>
        <end position="87"/>
    </location>
</feature>
<gene>
    <name evidence="14" type="ORF">ABMA28_011080</name>
</gene>
<evidence type="ECO:0000256" key="5">
    <source>
        <dbReference type="ARBA" id="ARBA00022833"/>
    </source>
</evidence>
<evidence type="ECO:0000259" key="12">
    <source>
        <dbReference type="PROSITE" id="PS50157"/>
    </source>
</evidence>
<evidence type="ECO:0000313" key="14">
    <source>
        <dbReference type="EMBL" id="KAL0809544.1"/>
    </source>
</evidence>
<dbReference type="Gene3D" id="3.30.160.60">
    <property type="entry name" value="Classic Zinc Finger"/>
    <property type="match status" value="10"/>
</dbReference>
<dbReference type="GO" id="GO:0008270">
    <property type="term" value="F:zinc ion binding"/>
    <property type="evidence" value="ECO:0007669"/>
    <property type="project" value="UniProtKB-UniRule"/>
</dbReference>
<evidence type="ECO:0000313" key="15">
    <source>
        <dbReference type="Proteomes" id="UP001549921"/>
    </source>
</evidence>
<feature type="domain" description="C2H2-type" evidence="12">
    <location>
        <begin position="495"/>
        <end position="522"/>
    </location>
</feature>
<feature type="binding site" evidence="11">
    <location>
        <position position="16"/>
    </location>
    <ligand>
        <name>Zn(2+)</name>
        <dbReference type="ChEBI" id="CHEBI:29105"/>
    </ligand>
</feature>
<dbReference type="EMBL" id="JBEDNZ010000028">
    <property type="protein sequence ID" value="KAL0809544.1"/>
    <property type="molecule type" value="Genomic_DNA"/>
</dbReference>
<evidence type="ECO:0000256" key="8">
    <source>
        <dbReference type="ARBA" id="ARBA00023163"/>
    </source>
</evidence>
<comment type="subcellular location">
    <subcellularLocation>
        <location evidence="1">Nucleus</location>
    </subcellularLocation>
</comment>
<dbReference type="FunFam" id="3.30.160.60:FF:000557">
    <property type="entry name" value="zinc finger and SCAN domain-containing protein 29"/>
    <property type="match status" value="1"/>
</dbReference>
<dbReference type="FunFam" id="3.30.160.60:FF:001498">
    <property type="entry name" value="Zinc finger protein 404"/>
    <property type="match status" value="1"/>
</dbReference>
<dbReference type="SMART" id="SM00868">
    <property type="entry name" value="zf-AD"/>
    <property type="match status" value="1"/>
</dbReference>
<keyword evidence="4 10" id="KW-0863">Zinc-finger</keyword>
<dbReference type="SUPFAM" id="SSF57667">
    <property type="entry name" value="beta-beta-alpha zinc fingers"/>
    <property type="match status" value="7"/>
</dbReference>
<comment type="caution">
    <text evidence="14">The sequence shown here is derived from an EMBL/GenBank/DDBJ whole genome shotgun (WGS) entry which is preliminary data.</text>
</comment>
<evidence type="ECO:0000256" key="7">
    <source>
        <dbReference type="ARBA" id="ARBA00023125"/>
    </source>
</evidence>
<dbReference type="InterPro" id="IPR012934">
    <property type="entry name" value="Znf_AD"/>
</dbReference>
<dbReference type="GO" id="GO:0005634">
    <property type="term" value="C:nucleus"/>
    <property type="evidence" value="ECO:0007669"/>
    <property type="project" value="UniProtKB-SubCell"/>
</dbReference>
<dbReference type="GO" id="GO:0003677">
    <property type="term" value="F:DNA binding"/>
    <property type="evidence" value="ECO:0007669"/>
    <property type="project" value="UniProtKB-KW"/>
</dbReference>
<dbReference type="InterPro" id="IPR013087">
    <property type="entry name" value="Znf_C2H2_type"/>
</dbReference>
<feature type="domain" description="C2H2-type" evidence="12">
    <location>
        <begin position="360"/>
        <end position="388"/>
    </location>
</feature>
<evidence type="ECO:0000256" key="9">
    <source>
        <dbReference type="ARBA" id="ARBA00023242"/>
    </source>
</evidence>
<keyword evidence="5 11" id="KW-0862">Zinc</keyword>
<feature type="domain" description="C2H2-type" evidence="12">
    <location>
        <begin position="216"/>
        <end position="243"/>
    </location>
</feature>
<keyword evidence="9" id="KW-0539">Nucleus</keyword>
<feature type="domain" description="C2H2-type" evidence="12">
    <location>
        <begin position="411"/>
        <end position="438"/>
    </location>
</feature>
<dbReference type="FunFam" id="3.30.160.60:FF:000624">
    <property type="entry name" value="zinc finger protein 697"/>
    <property type="match status" value="1"/>
</dbReference>
<evidence type="ECO:0000259" key="13">
    <source>
        <dbReference type="PROSITE" id="PS51915"/>
    </source>
</evidence>
<keyword evidence="7" id="KW-0238">DNA-binding</keyword>
<evidence type="ECO:0000256" key="2">
    <source>
        <dbReference type="ARBA" id="ARBA00022723"/>
    </source>
</evidence>
<reference evidence="14 15" key="1">
    <citation type="submission" date="2024-06" db="EMBL/GenBank/DDBJ databases">
        <title>A chromosome-level genome assembly of beet webworm, Loxostege sticticalis.</title>
        <authorList>
            <person name="Zhang Y."/>
        </authorList>
    </citation>
    <scope>NUCLEOTIDE SEQUENCE [LARGE SCALE GENOMIC DNA]</scope>
    <source>
        <strain evidence="14">AQ028</strain>
        <tissue evidence="14">Male pupae</tissue>
    </source>
</reference>
<feature type="domain" description="C2H2-type" evidence="12">
    <location>
        <begin position="246"/>
        <end position="266"/>
    </location>
</feature>
<dbReference type="Pfam" id="PF07776">
    <property type="entry name" value="zf-AD"/>
    <property type="match status" value="1"/>
</dbReference>
<sequence length="615" mass="70361">MDIATNINLEKICRTCLLESPHMVSLSTKMVGNNRTLYDVLLFVLNNNVAAGEKYPKQICGDCEMFLFRIDEFKRRCTESENILKEIVDASQSGPSQVVKLESATKKEQQPIFEHYLELNPVNIEDNVKVDAMTIEFEPVKSESKVGVKESIKEEFSDFSDMDDDYGDNSENISENRYQFNCPCGEGFSDLNQYEAHMATKECSDKVTNNLLLIPVKCAQCGMVFKNAQEIKEHVKTHMRPKSNYYGCKTCLKKFSKNSNLQKHLKNKVCTRVTVKKELKQAAPKETERPKGKSLNLIPIKCEQCNIVFKNMKTFKTHVQTHTKSALEVFQCSQCMRKFKKKSSLITHMKNHEEKDNVKYICDICKREFKYQAHLDNHTQTEHVKRKGNLIRMEIFPVEGNNVSNLNDKKHQCQLCSKAFSMQSTLTDHMRTHTGEKPFLCSVCGRGFTQKTNLAQHMRRHLGLKPFKCTECERGFVSKGELDAHLRKHSGAHPFVCDECGNGFTTSSSLRKHKRVHTGERPYACDLCPMKFRVSGTLKSHRRTHTGEKPYQCSYCEKAFVQRQDLVSHIRCHTGERPFVCAHCGQAFRKPSALKAHAKTHKQQPGPMMALQGTG</sequence>
<dbReference type="PROSITE" id="PS00028">
    <property type="entry name" value="ZINC_FINGER_C2H2_1"/>
    <property type="match status" value="10"/>
</dbReference>
<feature type="domain" description="C2H2-type" evidence="12">
    <location>
        <begin position="579"/>
        <end position="606"/>
    </location>
</feature>
<dbReference type="PROSITE" id="PS50157">
    <property type="entry name" value="ZINC_FINGER_C2H2_2"/>
    <property type="match status" value="12"/>
</dbReference>
<dbReference type="Proteomes" id="UP001549921">
    <property type="component" value="Unassembled WGS sequence"/>
</dbReference>
<dbReference type="PROSITE" id="PS51915">
    <property type="entry name" value="ZAD"/>
    <property type="match status" value="1"/>
</dbReference>
<feature type="domain" description="C2H2-type" evidence="12">
    <location>
        <begin position="523"/>
        <end position="550"/>
    </location>
</feature>
<keyword evidence="6" id="KW-0805">Transcription regulation</keyword>
<name>A0ABD0S656_LOXSC</name>
<protein>
    <submittedName>
        <fullName evidence="14">Uncharacterized protein</fullName>
    </submittedName>
</protein>
<evidence type="ECO:0000256" key="3">
    <source>
        <dbReference type="ARBA" id="ARBA00022737"/>
    </source>
</evidence>
<proteinExistence type="predicted"/>
<feature type="domain" description="C2H2-type" evidence="12">
    <location>
        <begin position="300"/>
        <end position="327"/>
    </location>
</feature>
<dbReference type="Pfam" id="PF13894">
    <property type="entry name" value="zf-C2H2_4"/>
    <property type="match status" value="1"/>
</dbReference>
<feature type="binding site" evidence="11">
    <location>
        <position position="63"/>
    </location>
    <ligand>
        <name>Zn(2+)</name>
        <dbReference type="ChEBI" id="CHEBI:29105"/>
    </ligand>
</feature>
<feature type="domain" description="C2H2-type" evidence="12">
    <location>
        <begin position="467"/>
        <end position="494"/>
    </location>
</feature>
<dbReference type="FunFam" id="3.30.160.60:FF:001119">
    <property type="entry name" value="zinc finger protein 408"/>
    <property type="match status" value="1"/>
</dbReference>
<dbReference type="PANTHER" id="PTHR24384">
    <property type="entry name" value="FINGER PUTATIVE TRANSCRIPTION FACTOR FAMILY-RELATED"/>
    <property type="match status" value="1"/>
</dbReference>
<dbReference type="PANTHER" id="PTHR24384:SF189">
    <property type="entry name" value="C2H2-TYPE DOMAIN-CONTAINING PROTEIN-RELATED"/>
    <property type="match status" value="1"/>
</dbReference>
<keyword evidence="8" id="KW-0804">Transcription</keyword>
<dbReference type="Pfam" id="PF13912">
    <property type="entry name" value="zf-C2H2_6"/>
    <property type="match status" value="1"/>
</dbReference>
<dbReference type="InterPro" id="IPR050752">
    <property type="entry name" value="C2H2-ZF_domain"/>
</dbReference>
<dbReference type="Pfam" id="PF00096">
    <property type="entry name" value="zf-C2H2"/>
    <property type="match status" value="7"/>
</dbReference>
<evidence type="ECO:0000256" key="10">
    <source>
        <dbReference type="PROSITE-ProRule" id="PRU00042"/>
    </source>
</evidence>
<accession>A0ABD0S656</accession>
<keyword evidence="3" id="KW-0677">Repeat</keyword>
<dbReference type="AlphaFoldDB" id="A0ABD0S656"/>
<dbReference type="FunFam" id="3.30.160.60:FF:000597">
    <property type="entry name" value="zinc finger protein 236 isoform X3"/>
    <property type="match status" value="1"/>
</dbReference>
<feature type="domain" description="C2H2-type" evidence="12">
    <location>
        <begin position="439"/>
        <end position="466"/>
    </location>
</feature>
<feature type="binding site" evidence="11">
    <location>
        <position position="13"/>
    </location>
    <ligand>
        <name>Zn(2+)</name>
        <dbReference type="ChEBI" id="CHEBI:29105"/>
    </ligand>
</feature>
<evidence type="ECO:0000256" key="11">
    <source>
        <dbReference type="PROSITE-ProRule" id="PRU01263"/>
    </source>
</evidence>
<dbReference type="InterPro" id="IPR036236">
    <property type="entry name" value="Znf_C2H2_sf"/>
</dbReference>
<evidence type="ECO:0000256" key="6">
    <source>
        <dbReference type="ARBA" id="ARBA00023015"/>
    </source>
</evidence>
<feature type="domain" description="C2H2-type" evidence="12">
    <location>
        <begin position="330"/>
        <end position="357"/>
    </location>
</feature>
<organism evidence="14 15">
    <name type="scientific">Loxostege sticticalis</name>
    <name type="common">Beet webworm moth</name>
    <dbReference type="NCBI Taxonomy" id="481309"/>
    <lineage>
        <taxon>Eukaryota</taxon>
        <taxon>Metazoa</taxon>
        <taxon>Ecdysozoa</taxon>
        <taxon>Arthropoda</taxon>
        <taxon>Hexapoda</taxon>
        <taxon>Insecta</taxon>
        <taxon>Pterygota</taxon>
        <taxon>Neoptera</taxon>
        <taxon>Endopterygota</taxon>
        <taxon>Lepidoptera</taxon>
        <taxon>Glossata</taxon>
        <taxon>Ditrysia</taxon>
        <taxon>Pyraloidea</taxon>
        <taxon>Crambidae</taxon>
        <taxon>Pyraustinae</taxon>
        <taxon>Loxostege</taxon>
    </lineage>
</organism>
<dbReference type="FunFam" id="3.30.160.60:FF:002169">
    <property type="entry name" value="Zgc:174573"/>
    <property type="match status" value="1"/>
</dbReference>
<feature type="domain" description="C2H2-type" evidence="12">
    <location>
        <begin position="551"/>
        <end position="578"/>
    </location>
</feature>
<dbReference type="FunFam" id="3.30.160.60:FF:000446">
    <property type="entry name" value="Zinc finger protein"/>
    <property type="match status" value="1"/>
</dbReference>
<keyword evidence="2 11" id="KW-0479">Metal-binding</keyword>
<dbReference type="SMART" id="SM00355">
    <property type="entry name" value="ZnF_C2H2"/>
    <property type="match status" value="12"/>
</dbReference>